<accession>A0A1F7WQM0</accession>
<protein>
    <submittedName>
        <fullName evidence="2">Uncharacterized protein</fullName>
    </submittedName>
</protein>
<evidence type="ECO:0000313" key="3">
    <source>
        <dbReference type="Proteomes" id="UP000178735"/>
    </source>
</evidence>
<reference evidence="2 3" key="1">
    <citation type="journal article" date="2016" name="Nat. Commun.">
        <title>Thousands of microbial genomes shed light on interconnected biogeochemical processes in an aquifer system.</title>
        <authorList>
            <person name="Anantharaman K."/>
            <person name="Brown C.T."/>
            <person name="Hug L.A."/>
            <person name="Sharon I."/>
            <person name="Castelle C.J."/>
            <person name="Probst A.J."/>
            <person name="Thomas B.C."/>
            <person name="Singh A."/>
            <person name="Wilkins M.J."/>
            <person name="Karaoz U."/>
            <person name="Brodie E.L."/>
            <person name="Williams K.H."/>
            <person name="Hubbard S.S."/>
            <person name="Banfield J.F."/>
        </authorList>
    </citation>
    <scope>NUCLEOTIDE SEQUENCE [LARGE SCALE GENOMIC DNA]</scope>
</reference>
<sequence>MKVLKTIAAVFVLTVIFSAFSALLAAEEIIFINGDRVTCDIISLRGGTFEVEASFGRIQIPKSGIQRIEFNSYSVGAPSAVSIIKPDDLISYIQNSRLSFYIDNEKMGANNFANQIRLRWAMKLAHVKELDEFREKLVSYSPKTGADNLVEISKGKKIKVSDWLDSVLKSTRRDIKSAAGEASPDAGDETGRGKKLKRK</sequence>
<feature type="region of interest" description="Disordered" evidence="1">
    <location>
        <begin position="175"/>
        <end position="199"/>
    </location>
</feature>
<comment type="caution">
    <text evidence="2">The sequence shown here is derived from an EMBL/GenBank/DDBJ whole genome shotgun (WGS) entry which is preliminary data.</text>
</comment>
<name>A0A1F7WQM0_9BACT</name>
<dbReference type="STRING" id="1817813.A2008_10440"/>
<dbReference type="Proteomes" id="UP000178735">
    <property type="component" value="Unassembled WGS sequence"/>
</dbReference>
<proteinExistence type="predicted"/>
<evidence type="ECO:0000313" key="2">
    <source>
        <dbReference type="EMBL" id="OGM05124.1"/>
    </source>
</evidence>
<evidence type="ECO:0000256" key="1">
    <source>
        <dbReference type="SAM" id="MobiDB-lite"/>
    </source>
</evidence>
<organism evidence="2 3">
    <name type="scientific">Candidatus Wallbacteria bacterium GWC2_49_35</name>
    <dbReference type="NCBI Taxonomy" id="1817813"/>
    <lineage>
        <taxon>Bacteria</taxon>
        <taxon>Candidatus Walliibacteriota</taxon>
    </lineage>
</organism>
<gene>
    <name evidence="2" type="ORF">A2008_10440</name>
</gene>
<dbReference type="EMBL" id="MGFH01000125">
    <property type="protein sequence ID" value="OGM05124.1"/>
    <property type="molecule type" value="Genomic_DNA"/>
</dbReference>
<dbReference type="AlphaFoldDB" id="A0A1F7WQM0"/>